<dbReference type="SUPFAM" id="SSF51735">
    <property type="entry name" value="NAD(P)-binding Rossmann-fold domains"/>
    <property type="match status" value="1"/>
</dbReference>
<dbReference type="RefSeq" id="WP_129332467.1">
    <property type="nucleotide sequence ID" value="NZ_SDVB01000238.1"/>
</dbReference>
<dbReference type="Gene3D" id="3.40.50.720">
    <property type="entry name" value="NAD(P)-binding Rossmann-like Domain"/>
    <property type="match status" value="1"/>
</dbReference>
<dbReference type="InterPro" id="IPR051604">
    <property type="entry name" value="Ergot_Alk_Oxidoreductase"/>
</dbReference>
<evidence type="ECO:0000313" key="2">
    <source>
        <dbReference type="EMBL" id="RYC12038.1"/>
    </source>
</evidence>
<dbReference type="AlphaFoldDB" id="A0A4Q2T572"/>
<proteinExistence type="predicted"/>
<dbReference type="EMBL" id="SDVB01000238">
    <property type="protein sequence ID" value="RYC12038.1"/>
    <property type="molecule type" value="Genomic_DNA"/>
</dbReference>
<evidence type="ECO:0000259" key="1">
    <source>
        <dbReference type="Pfam" id="PF05368"/>
    </source>
</evidence>
<gene>
    <name evidence="2" type="ORF">EUU22_13320</name>
</gene>
<dbReference type="Gene3D" id="3.90.25.10">
    <property type="entry name" value="UDP-galactose 4-epimerase, domain 1"/>
    <property type="match status" value="1"/>
</dbReference>
<dbReference type="PANTHER" id="PTHR43162">
    <property type="match status" value="1"/>
</dbReference>
<name>A0A4Q2T572_9HYPH</name>
<reference evidence="2 3" key="1">
    <citation type="submission" date="2019-01" db="EMBL/GenBank/DDBJ databases">
        <authorList>
            <person name="Deng T."/>
        </authorList>
    </citation>
    <scope>NUCLEOTIDE SEQUENCE [LARGE SCALE GENOMIC DNA]</scope>
    <source>
        <strain evidence="2 3">F8825</strain>
    </source>
</reference>
<dbReference type="InterPro" id="IPR008030">
    <property type="entry name" value="NmrA-like"/>
</dbReference>
<sequence>MTHGDQSERGKRTIVVVGATSEVGAVLSAKLRQQGHIVRGVARSLGVALSDQDALNRAFRGADSAYVMIPFDVQAPDLRRFEQEVSNRLVEAISVSGIGRAVLLSGLNAHLRMGTSLGAAEMEDRMAVLGIHELVYLRAGFFNENFVKGMGFVEQSASAVFATPFCGDRPMPLIAARDVGERAADLLMTEDWPQDRVIELHGGGHYTLATATEILGKAIGRNVAYQTLPYADAHAGMIEIGMSPSFADAVIETATSFNNGQRWALEEPSPRNTTPTTLEQWAEDAFSASRHVA</sequence>
<organism evidence="2 3">
    <name type="scientific">Ciceribacter ferrooxidans</name>
    <dbReference type="NCBI Taxonomy" id="2509717"/>
    <lineage>
        <taxon>Bacteria</taxon>
        <taxon>Pseudomonadati</taxon>
        <taxon>Pseudomonadota</taxon>
        <taxon>Alphaproteobacteria</taxon>
        <taxon>Hyphomicrobiales</taxon>
        <taxon>Rhizobiaceae</taxon>
        <taxon>Ciceribacter</taxon>
    </lineage>
</organism>
<keyword evidence="3" id="KW-1185">Reference proteome</keyword>
<dbReference type="Proteomes" id="UP000291088">
    <property type="component" value="Unassembled WGS sequence"/>
</dbReference>
<dbReference type="Pfam" id="PF05368">
    <property type="entry name" value="NmrA"/>
    <property type="match status" value="1"/>
</dbReference>
<dbReference type="OrthoDB" id="7352262at2"/>
<comment type="caution">
    <text evidence="2">The sequence shown here is derived from an EMBL/GenBank/DDBJ whole genome shotgun (WGS) entry which is preliminary data.</text>
</comment>
<protein>
    <submittedName>
        <fullName evidence="2">NmrA family transcriptional regulator</fullName>
    </submittedName>
</protein>
<dbReference type="InterPro" id="IPR036291">
    <property type="entry name" value="NAD(P)-bd_dom_sf"/>
</dbReference>
<feature type="domain" description="NmrA-like" evidence="1">
    <location>
        <begin position="11"/>
        <end position="249"/>
    </location>
</feature>
<accession>A0A4Q2T572</accession>
<evidence type="ECO:0000313" key="3">
    <source>
        <dbReference type="Proteomes" id="UP000291088"/>
    </source>
</evidence>
<dbReference type="PANTHER" id="PTHR43162:SF1">
    <property type="entry name" value="PRESTALK A DIFFERENTIATION PROTEIN A"/>
    <property type="match status" value="1"/>
</dbReference>